<sequence>MIMQKWTRSGDFLRFCCKSLTYLRSKENNSVYSSVSGFVHGYESKSKLFEPNDGNHNIELQHRCSGRNLGMQQQYRCFGSSSASKIQRNPLFSSLDAKDISYFKEILGEKNVIEDEERLETANTDWMHKYKGSSKLMLLPKNTEEVSQILQYCDSRRLAVVPQGGNTGLVGGSVPVFDEVIVNVGLMNKVLAFDEVSGVLVCEAGCILENLATFLKPKGFIMPLDLGAKGSCHIGGNVSTNAGGLRLIRYGSLHGTVLGLEAVTANGNVLDMLGTLRKDNTGYDLKHLFIGSEGSLGIVTKVSILTQPKLSSVNLAFLACKDYLCCQKLLVEAKRNLGEILSAFEFLDNNSMDLVLNNLVGVRNPVSSSENFYILIETTGSDETYGREKLEAFLLKAFEKGLVSDGVIAQDINQASSFWHIREGITEALQKAGAFYKYDLSLPVEEIYNIVNDLRGRLGDLANVMGYGHLGDGNLHLNISVKDYNDELLGLIEPYIYEWTSKHRGSISAEHGLGVMKANEIFYSKSPETVALMVSIKKLLDPKGILNPYKVLPRSLISDDH</sequence>
<comment type="similarity">
    <text evidence="2">Belongs to the FAD-binding oxidoreductase/transferase type 4 family.</text>
</comment>
<gene>
    <name evidence="9" type="ORF">V5N11_024099</name>
</gene>
<evidence type="ECO:0000256" key="1">
    <source>
        <dbReference type="ARBA" id="ARBA00001974"/>
    </source>
</evidence>
<dbReference type="AlphaFoldDB" id="A0ABD1BAD9"/>
<dbReference type="PANTHER" id="PTHR43716">
    <property type="entry name" value="D-2-HYDROXYGLUTARATE DEHYDROGENASE, MITOCHONDRIAL"/>
    <property type="match status" value="1"/>
</dbReference>
<keyword evidence="10" id="KW-1185">Reference proteome</keyword>
<evidence type="ECO:0000256" key="5">
    <source>
        <dbReference type="ARBA" id="ARBA00023002"/>
    </source>
</evidence>
<dbReference type="InterPro" id="IPR016164">
    <property type="entry name" value="FAD-linked_Oxase-like_C"/>
</dbReference>
<evidence type="ECO:0000256" key="7">
    <source>
        <dbReference type="ARBA" id="ARBA00051778"/>
    </source>
</evidence>
<reference evidence="9 10" key="1">
    <citation type="submission" date="2024-04" db="EMBL/GenBank/DDBJ databases">
        <title>Genome assembly C_amara_ONT_v2.</title>
        <authorList>
            <person name="Yant L."/>
            <person name="Moore C."/>
            <person name="Slenker M."/>
        </authorList>
    </citation>
    <scope>NUCLEOTIDE SEQUENCE [LARGE SCALE GENOMIC DNA]</scope>
    <source>
        <tissue evidence="9">Leaf</tissue>
    </source>
</reference>
<dbReference type="InterPro" id="IPR016166">
    <property type="entry name" value="FAD-bd_PCMH"/>
</dbReference>
<keyword evidence="4" id="KW-0274">FAD</keyword>
<dbReference type="Pfam" id="PF01565">
    <property type="entry name" value="FAD_binding_4"/>
    <property type="match status" value="1"/>
</dbReference>
<name>A0ABD1BAD9_CARAN</name>
<accession>A0ABD1BAD9</accession>
<dbReference type="Proteomes" id="UP001558713">
    <property type="component" value="Unassembled WGS sequence"/>
</dbReference>
<comment type="caution">
    <text evidence="9">The sequence shown here is derived from an EMBL/GenBank/DDBJ whole genome shotgun (WGS) entry which is preliminary data.</text>
</comment>
<evidence type="ECO:0000313" key="9">
    <source>
        <dbReference type="EMBL" id="KAL1215542.1"/>
    </source>
</evidence>
<dbReference type="FunFam" id="3.30.465.10:FF:000001">
    <property type="entry name" value="D-2-hydroxyglutarate dehydrogenase, mitochondrial"/>
    <property type="match status" value="1"/>
</dbReference>
<evidence type="ECO:0000256" key="4">
    <source>
        <dbReference type="ARBA" id="ARBA00022827"/>
    </source>
</evidence>
<evidence type="ECO:0000259" key="8">
    <source>
        <dbReference type="PROSITE" id="PS51387"/>
    </source>
</evidence>
<dbReference type="GO" id="GO:0051990">
    <property type="term" value="F:(R)-2-hydroxyglutarate dehydrogenase activity"/>
    <property type="evidence" value="ECO:0007669"/>
    <property type="project" value="UniProtKB-EC"/>
</dbReference>
<keyword evidence="3" id="KW-0285">Flavoprotein</keyword>
<dbReference type="FunFam" id="3.30.70.2190:FF:000001">
    <property type="entry name" value="D-2-hydroxyglutarate dehydrogenase mitochondrial"/>
    <property type="match status" value="1"/>
</dbReference>
<dbReference type="EMBL" id="JBANAX010000284">
    <property type="protein sequence ID" value="KAL1215542.1"/>
    <property type="molecule type" value="Genomic_DNA"/>
</dbReference>
<organism evidence="9 10">
    <name type="scientific">Cardamine amara subsp. amara</name>
    <dbReference type="NCBI Taxonomy" id="228776"/>
    <lineage>
        <taxon>Eukaryota</taxon>
        <taxon>Viridiplantae</taxon>
        <taxon>Streptophyta</taxon>
        <taxon>Embryophyta</taxon>
        <taxon>Tracheophyta</taxon>
        <taxon>Spermatophyta</taxon>
        <taxon>Magnoliopsida</taxon>
        <taxon>eudicotyledons</taxon>
        <taxon>Gunneridae</taxon>
        <taxon>Pentapetalae</taxon>
        <taxon>rosids</taxon>
        <taxon>malvids</taxon>
        <taxon>Brassicales</taxon>
        <taxon>Brassicaceae</taxon>
        <taxon>Cardamineae</taxon>
        <taxon>Cardamine</taxon>
    </lineage>
</organism>
<comment type="catalytic activity">
    <reaction evidence="7">
        <text>(R)-2-hydroxyglutarate + A = 2-oxoglutarate + AH2</text>
        <dbReference type="Rhea" id="RHEA:38295"/>
        <dbReference type="ChEBI" id="CHEBI:13193"/>
        <dbReference type="ChEBI" id="CHEBI:15801"/>
        <dbReference type="ChEBI" id="CHEBI:16810"/>
        <dbReference type="ChEBI" id="CHEBI:17499"/>
        <dbReference type="EC" id="1.1.99.39"/>
    </reaction>
</comment>
<dbReference type="SUPFAM" id="SSF55103">
    <property type="entry name" value="FAD-linked oxidases, C-terminal domain"/>
    <property type="match status" value="1"/>
</dbReference>
<evidence type="ECO:0000256" key="6">
    <source>
        <dbReference type="ARBA" id="ARBA00039003"/>
    </source>
</evidence>
<dbReference type="FunFam" id="1.10.45.10:FF:000001">
    <property type="entry name" value="D-lactate dehydrogenase mitochondrial"/>
    <property type="match status" value="1"/>
</dbReference>
<dbReference type="PANTHER" id="PTHR43716:SF1">
    <property type="entry name" value="D-2-HYDROXYGLUTARATE DEHYDROGENASE, MITOCHONDRIAL"/>
    <property type="match status" value="1"/>
</dbReference>
<dbReference type="FunFam" id="3.30.43.10:FF:000002">
    <property type="entry name" value="D-2-hydroxyglutarate dehydrogenase, mitochondrial"/>
    <property type="match status" value="1"/>
</dbReference>
<dbReference type="FunFam" id="3.30.70.2740:FF:000002">
    <property type="entry name" value="D-2-hydroxyglutarate dehydrogenase mitochondrial"/>
    <property type="match status" value="1"/>
</dbReference>
<protein>
    <recommendedName>
        <fullName evidence="6">D-2-hydroxyglutarate dehydrogenase</fullName>
        <ecNumber evidence="6">1.1.99.39</ecNumber>
    </recommendedName>
</protein>
<dbReference type="Gene3D" id="1.10.45.10">
    <property type="entry name" value="Vanillyl-alcohol Oxidase, Chain A, domain 4"/>
    <property type="match status" value="1"/>
</dbReference>
<evidence type="ECO:0000256" key="3">
    <source>
        <dbReference type="ARBA" id="ARBA00022630"/>
    </source>
</evidence>
<dbReference type="InterPro" id="IPR016169">
    <property type="entry name" value="FAD-bd_PCMH_sub2"/>
</dbReference>
<proteinExistence type="inferred from homology"/>
<dbReference type="InterPro" id="IPR016167">
    <property type="entry name" value="FAD-bd_PCMH_sub1"/>
</dbReference>
<dbReference type="SUPFAM" id="SSF56176">
    <property type="entry name" value="FAD-binding/transporter-associated domain-like"/>
    <property type="match status" value="1"/>
</dbReference>
<dbReference type="InterPro" id="IPR051264">
    <property type="entry name" value="FAD-oxidored/transferase_4"/>
</dbReference>
<keyword evidence="5" id="KW-0560">Oxidoreductase</keyword>
<evidence type="ECO:0000256" key="2">
    <source>
        <dbReference type="ARBA" id="ARBA00008000"/>
    </source>
</evidence>
<comment type="cofactor">
    <cofactor evidence="1">
        <name>FAD</name>
        <dbReference type="ChEBI" id="CHEBI:57692"/>
    </cofactor>
</comment>
<feature type="domain" description="FAD-binding PCMH-type" evidence="8">
    <location>
        <begin position="130"/>
        <end position="309"/>
    </location>
</feature>
<dbReference type="PROSITE" id="PS51387">
    <property type="entry name" value="FAD_PCMH"/>
    <property type="match status" value="1"/>
</dbReference>
<dbReference type="InterPro" id="IPR004113">
    <property type="entry name" value="FAD-bd_oxidored_4_C"/>
</dbReference>
<evidence type="ECO:0000313" key="10">
    <source>
        <dbReference type="Proteomes" id="UP001558713"/>
    </source>
</evidence>
<dbReference type="Gene3D" id="3.30.70.2190">
    <property type="match status" value="1"/>
</dbReference>
<dbReference type="Pfam" id="PF02913">
    <property type="entry name" value="FAD-oxidase_C"/>
    <property type="match status" value="1"/>
</dbReference>
<dbReference type="InterPro" id="IPR016171">
    <property type="entry name" value="Vanillyl_alc_oxidase_C-sub2"/>
</dbReference>
<dbReference type="EC" id="1.1.99.39" evidence="6"/>
<dbReference type="Gene3D" id="3.30.70.2740">
    <property type="match status" value="1"/>
</dbReference>
<dbReference type="Gene3D" id="3.30.465.10">
    <property type="match status" value="1"/>
</dbReference>
<dbReference type="InterPro" id="IPR006094">
    <property type="entry name" value="Oxid_FAD_bind_N"/>
</dbReference>
<dbReference type="InterPro" id="IPR036318">
    <property type="entry name" value="FAD-bd_PCMH-like_sf"/>
</dbReference>
<dbReference type="Gene3D" id="3.30.43.10">
    <property type="entry name" value="Uridine Diphospho-n-acetylenolpyruvylglucosamine Reductase, domain 2"/>
    <property type="match status" value="1"/>
</dbReference>